<sequence>MVDEPGLTVFSSETVPSPLKTDTSKTNSGLESLSGRSSSVYSNVLPQHKEYLRASLELMAFLGISAGYYYGTLGDPKWYEFKSAGESLEARFITGDAYLLDNNAWDTNVGHIAAGTGYYLLSRGNDLSLIESMLLTLGASTTWEMFGELQDEFSINDAIMTPFGGFAIGEVMYQFGEFFQHSSHSIPNQVLGILFGPSTAIHRWLDNDRPAPPAHVDKFGFTTDAWHRFRLYAGGGASYSGDTHKYSAESEMGFDFQVVTAEKYGKPGEASTFYKDGVFNEMALDAVLSGSDVVDFRFFSKTAFLGYYQQNILKEDASQNLEGNSLFVGLGSALEYYSHLFSEMREEDKQTVCDLIGPSLVADFYHQGAPPAGGCGHLSHFFNGATGGEGVL</sequence>
<proteinExistence type="predicted"/>
<evidence type="ECO:0000259" key="2">
    <source>
        <dbReference type="Pfam" id="PF13084"/>
    </source>
</evidence>
<organism evidence="3 4">
    <name type="scientific">Desulforhabdus amnigena</name>
    <dbReference type="NCBI Taxonomy" id="40218"/>
    <lineage>
        <taxon>Bacteria</taxon>
        <taxon>Pseudomonadati</taxon>
        <taxon>Thermodesulfobacteriota</taxon>
        <taxon>Syntrophobacteria</taxon>
        <taxon>Syntrophobacterales</taxon>
        <taxon>Syntrophobacteraceae</taxon>
        <taxon>Desulforhabdus</taxon>
    </lineage>
</organism>
<dbReference type="Proteomes" id="UP001144372">
    <property type="component" value="Unassembled WGS sequence"/>
</dbReference>
<gene>
    <name evidence="3" type="ORF">DAMNIGENAA_07410</name>
</gene>
<evidence type="ECO:0000313" key="4">
    <source>
        <dbReference type="Proteomes" id="UP001144372"/>
    </source>
</evidence>
<feature type="domain" description="DUF3943" evidence="2">
    <location>
        <begin position="98"/>
        <end position="197"/>
    </location>
</feature>
<name>A0A9W6D2A5_9BACT</name>
<dbReference type="InterPro" id="IPR025079">
    <property type="entry name" value="DUF3943"/>
</dbReference>
<feature type="compositionally biased region" description="Polar residues" evidence="1">
    <location>
        <begin position="9"/>
        <end position="26"/>
    </location>
</feature>
<feature type="compositionally biased region" description="Low complexity" evidence="1">
    <location>
        <begin position="27"/>
        <end position="36"/>
    </location>
</feature>
<dbReference type="EMBL" id="BSDR01000001">
    <property type="protein sequence ID" value="GLI33308.1"/>
    <property type="molecule type" value="Genomic_DNA"/>
</dbReference>
<feature type="region of interest" description="Disordered" evidence="1">
    <location>
        <begin position="1"/>
        <end position="36"/>
    </location>
</feature>
<protein>
    <recommendedName>
        <fullName evidence="2">DUF3943 domain-containing protein</fullName>
    </recommendedName>
</protein>
<accession>A0A9W6D2A5</accession>
<dbReference type="AlphaFoldDB" id="A0A9W6D2A5"/>
<evidence type="ECO:0000313" key="3">
    <source>
        <dbReference type="EMBL" id="GLI33308.1"/>
    </source>
</evidence>
<keyword evidence="4" id="KW-1185">Reference proteome</keyword>
<dbReference type="Pfam" id="PF13084">
    <property type="entry name" value="DUF3943"/>
    <property type="match status" value="1"/>
</dbReference>
<comment type="caution">
    <text evidence="3">The sequence shown here is derived from an EMBL/GenBank/DDBJ whole genome shotgun (WGS) entry which is preliminary data.</text>
</comment>
<dbReference type="RefSeq" id="WP_281792321.1">
    <property type="nucleotide sequence ID" value="NZ_BSDR01000001.1"/>
</dbReference>
<evidence type="ECO:0000256" key="1">
    <source>
        <dbReference type="SAM" id="MobiDB-lite"/>
    </source>
</evidence>
<reference evidence="3" key="1">
    <citation type="submission" date="2022-12" db="EMBL/GenBank/DDBJ databases">
        <title>Reference genome sequencing for broad-spectrum identification of bacterial and archaeal isolates by mass spectrometry.</title>
        <authorList>
            <person name="Sekiguchi Y."/>
            <person name="Tourlousse D.M."/>
        </authorList>
    </citation>
    <scope>NUCLEOTIDE SEQUENCE</scope>
    <source>
        <strain evidence="3">ASRB1</strain>
    </source>
</reference>